<dbReference type="EMBL" id="UINC01000406">
    <property type="protein sequence ID" value="SUZ54763.1"/>
    <property type="molecule type" value="Genomic_DNA"/>
</dbReference>
<dbReference type="CDD" id="cd00320">
    <property type="entry name" value="cpn10"/>
    <property type="match status" value="1"/>
</dbReference>
<dbReference type="InterPro" id="IPR037124">
    <property type="entry name" value="Chaperonin_GroES_sf"/>
</dbReference>
<dbReference type="SUPFAM" id="SSF50129">
    <property type="entry name" value="GroES-like"/>
    <property type="match status" value="1"/>
</dbReference>
<evidence type="ECO:0000313" key="2">
    <source>
        <dbReference type="EMBL" id="SUZ54763.1"/>
    </source>
</evidence>
<dbReference type="PRINTS" id="PR00297">
    <property type="entry name" value="CHAPERONIN10"/>
</dbReference>
<dbReference type="Pfam" id="PF00166">
    <property type="entry name" value="Cpn10"/>
    <property type="match status" value="1"/>
</dbReference>
<dbReference type="GO" id="GO:0005524">
    <property type="term" value="F:ATP binding"/>
    <property type="evidence" value="ECO:0007669"/>
    <property type="project" value="InterPro"/>
</dbReference>
<dbReference type="AlphaFoldDB" id="A0A381NMK8"/>
<dbReference type="GO" id="GO:0044183">
    <property type="term" value="F:protein folding chaperone"/>
    <property type="evidence" value="ECO:0007669"/>
    <property type="project" value="InterPro"/>
</dbReference>
<name>A0A381NMK8_9ZZZZ</name>
<proteinExistence type="predicted"/>
<reference evidence="2" key="1">
    <citation type="submission" date="2018-05" db="EMBL/GenBank/DDBJ databases">
        <authorList>
            <person name="Lanie J.A."/>
            <person name="Ng W.-L."/>
            <person name="Kazmierczak K.M."/>
            <person name="Andrzejewski T.M."/>
            <person name="Davidsen T.M."/>
            <person name="Wayne K.J."/>
            <person name="Tettelin H."/>
            <person name="Glass J.I."/>
            <person name="Rusch D."/>
            <person name="Podicherti R."/>
            <person name="Tsui H.-C.T."/>
            <person name="Winkler M.E."/>
        </authorList>
    </citation>
    <scope>NUCLEOTIDE SEQUENCE</scope>
</reference>
<evidence type="ECO:0000256" key="1">
    <source>
        <dbReference type="ARBA" id="ARBA00023186"/>
    </source>
</evidence>
<sequence>MEVKAGDIVIYSKYAGTEVEVQDGEVLFLGANDILAIIIWRN</sequence>
<accession>A0A381NMK8</accession>
<protein>
    <recommendedName>
        <fullName evidence="3">10 kDa chaperonin</fullName>
    </recommendedName>
</protein>
<keyword evidence="1" id="KW-0143">Chaperone</keyword>
<evidence type="ECO:0008006" key="3">
    <source>
        <dbReference type="Google" id="ProtNLM"/>
    </source>
</evidence>
<dbReference type="InterPro" id="IPR020818">
    <property type="entry name" value="Chaperonin_GroES"/>
</dbReference>
<dbReference type="InterPro" id="IPR011032">
    <property type="entry name" value="GroES-like_sf"/>
</dbReference>
<organism evidence="2">
    <name type="scientific">marine metagenome</name>
    <dbReference type="NCBI Taxonomy" id="408172"/>
    <lineage>
        <taxon>unclassified sequences</taxon>
        <taxon>metagenomes</taxon>
        <taxon>ecological metagenomes</taxon>
    </lineage>
</organism>
<dbReference type="Gene3D" id="2.30.33.40">
    <property type="entry name" value="GroES chaperonin"/>
    <property type="match status" value="1"/>
</dbReference>
<gene>
    <name evidence="2" type="ORF">METZ01_LOCUS7617</name>
</gene>